<dbReference type="PANTHER" id="PTHR43537:SF47">
    <property type="entry name" value="REGULATORY PROTEIN GNTR HTH"/>
    <property type="match status" value="1"/>
</dbReference>
<dbReference type="Gene3D" id="1.10.10.10">
    <property type="entry name" value="Winged helix-like DNA-binding domain superfamily/Winged helix DNA-binding domain"/>
    <property type="match status" value="1"/>
</dbReference>
<organism evidence="5 6">
    <name type="scientific">Actinomycetospora endophytica</name>
    <dbReference type="NCBI Taxonomy" id="2291215"/>
    <lineage>
        <taxon>Bacteria</taxon>
        <taxon>Bacillati</taxon>
        <taxon>Actinomycetota</taxon>
        <taxon>Actinomycetes</taxon>
        <taxon>Pseudonocardiales</taxon>
        <taxon>Pseudonocardiaceae</taxon>
        <taxon>Actinomycetospora</taxon>
    </lineage>
</organism>
<dbReference type="SMART" id="SM00895">
    <property type="entry name" value="FCD"/>
    <property type="match status" value="1"/>
</dbReference>
<accession>A0ABS8P6W5</accession>
<evidence type="ECO:0000313" key="5">
    <source>
        <dbReference type="EMBL" id="MCD2193983.1"/>
    </source>
</evidence>
<dbReference type="SMART" id="SM00345">
    <property type="entry name" value="HTH_GNTR"/>
    <property type="match status" value="1"/>
</dbReference>
<dbReference type="RefSeq" id="WP_230733442.1">
    <property type="nucleotide sequence ID" value="NZ_JAJNDB010000002.1"/>
</dbReference>
<evidence type="ECO:0000256" key="1">
    <source>
        <dbReference type="ARBA" id="ARBA00023015"/>
    </source>
</evidence>
<evidence type="ECO:0000256" key="2">
    <source>
        <dbReference type="ARBA" id="ARBA00023125"/>
    </source>
</evidence>
<sequence length="229" mass="24592">MPLETPRRASVIGDVITQMETMVVSGEWPVGTRIPPEPELVVALGVGRNSVREAVRALAHSGMLEVRQGDGTWVRAASGLGAALDRYVRRADARHVLEVRRGLEREAARLAARNRTDDDLAGLTEALARQHELAAADDRDGFVRGDLEFHRRVAAAAHNPVLSDLLDHLGDALVATIRITVDEQHAVGTPAFHVHTDLVDAIRNGDPDAAGRASDALLDELLALLGGQS</sequence>
<dbReference type="InterPro" id="IPR008920">
    <property type="entry name" value="TF_FadR/GntR_C"/>
</dbReference>
<proteinExistence type="predicted"/>
<dbReference type="Proteomes" id="UP001199469">
    <property type="component" value="Unassembled WGS sequence"/>
</dbReference>
<dbReference type="SUPFAM" id="SSF46785">
    <property type="entry name" value="Winged helix' DNA-binding domain"/>
    <property type="match status" value="1"/>
</dbReference>
<dbReference type="PROSITE" id="PS50949">
    <property type="entry name" value="HTH_GNTR"/>
    <property type="match status" value="1"/>
</dbReference>
<comment type="caution">
    <text evidence="5">The sequence shown here is derived from an EMBL/GenBank/DDBJ whole genome shotgun (WGS) entry which is preliminary data.</text>
</comment>
<protein>
    <submittedName>
        <fullName evidence="5">FadR family transcriptional regulator</fullName>
    </submittedName>
</protein>
<evidence type="ECO:0000259" key="4">
    <source>
        <dbReference type="PROSITE" id="PS50949"/>
    </source>
</evidence>
<evidence type="ECO:0000313" key="6">
    <source>
        <dbReference type="Proteomes" id="UP001199469"/>
    </source>
</evidence>
<dbReference type="EMBL" id="JAJNDB010000002">
    <property type="protein sequence ID" value="MCD2193983.1"/>
    <property type="molecule type" value="Genomic_DNA"/>
</dbReference>
<keyword evidence="1" id="KW-0805">Transcription regulation</keyword>
<dbReference type="PRINTS" id="PR00035">
    <property type="entry name" value="HTHGNTR"/>
</dbReference>
<dbReference type="PANTHER" id="PTHR43537">
    <property type="entry name" value="TRANSCRIPTIONAL REGULATOR, GNTR FAMILY"/>
    <property type="match status" value="1"/>
</dbReference>
<dbReference type="InterPro" id="IPR011711">
    <property type="entry name" value="GntR_C"/>
</dbReference>
<dbReference type="InterPro" id="IPR036388">
    <property type="entry name" value="WH-like_DNA-bd_sf"/>
</dbReference>
<name>A0ABS8P6W5_9PSEU</name>
<gene>
    <name evidence="5" type="ORF">LQ327_11415</name>
</gene>
<dbReference type="Gene3D" id="1.20.120.530">
    <property type="entry name" value="GntR ligand-binding domain-like"/>
    <property type="match status" value="1"/>
</dbReference>
<reference evidence="5 6" key="1">
    <citation type="submission" date="2021-11" db="EMBL/GenBank/DDBJ databases">
        <title>Draft genome sequence of Actinomycetospora sp. SF1 isolated from the rhizosphere soil.</title>
        <authorList>
            <person name="Duangmal K."/>
            <person name="Chantavorakit T."/>
        </authorList>
    </citation>
    <scope>NUCLEOTIDE SEQUENCE [LARGE SCALE GENOMIC DNA]</scope>
    <source>
        <strain evidence="5 6">TBRC 5722</strain>
    </source>
</reference>
<dbReference type="InterPro" id="IPR000524">
    <property type="entry name" value="Tscrpt_reg_HTH_GntR"/>
</dbReference>
<dbReference type="InterPro" id="IPR036390">
    <property type="entry name" value="WH_DNA-bd_sf"/>
</dbReference>
<feature type="domain" description="HTH gntR-type" evidence="4">
    <location>
        <begin position="9"/>
        <end position="77"/>
    </location>
</feature>
<keyword evidence="6" id="KW-1185">Reference proteome</keyword>
<dbReference type="Pfam" id="PF00392">
    <property type="entry name" value="GntR"/>
    <property type="match status" value="1"/>
</dbReference>
<dbReference type="Pfam" id="PF07729">
    <property type="entry name" value="FCD"/>
    <property type="match status" value="1"/>
</dbReference>
<dbReference type="CDD" id="cd07377">
    <property type="entry name" value="WHTH_GntR"/>
    <property type="match status" value="1"/>
</dbReference>
<keyword evidence="3" id="KW-0804">Transcription</keyword>
<evidence type="ECO:0000256" key="3">
    <source>
        <dbReference type="ARBA" id="ARBA00023163"/>
    </source>
</evidence>
<keyword evidence="2" id="KW-0238">DNA-binding</keyword>
<dbReference type="SUPFAM" id="SSF48008">
    <property type="entry name" value="GntR ligand-binding domain-like"/>
    <property type="match status" value="1"/>
</dbReference>